<organism evidence="2">
    <name type="scientific">Oryza meridionalis</name>
    <dbReference type="NCBI Taxonomy" id="40149"/>
    <lineage>
        <taxon>Eukaryota</taxon>
        <taxon>Viridiplantae</taxon>
        <taxon>Streptophyta</taxon>
        <taxon>Embryophyta</taxon>
        <taxon>Tracheophyta</taxon>
        <taxon>Spermatophyta</taxon>
        <taxon>Magnoliopsida</taxon>
        <taxon>Liliopsida</taxon>
        <taxon>Poales</taxon>
        <taxon>Poaceae</taxon>
        <taxon>BOP clade</taxon>
        <taxon>Oryzoideae</taxon>
        <taxon>Oryzeae</taxon>
        <taxon>Oryzinae</taxon>
        <taxon>Oryza</taxon>
    </lineage>
</organism>
<feature type="region of interest" description="Disordered" evidence="1">
    <location>
        <begin position="1"/>
        <end position="69"/>
    </location>
</feature>
<reference evidence="2" key="2">
    <citation type="submission" date="2018-05" db="EMBL/GenBank/DDBJ databases">
        <title>OmerRS3 (Oryza meridionalis Reference Sequence Version 3).</title>
        <authorList>
            <person name="Zhang J."/>
            <person name="Kudrna D."/>
            <person name="Lee S."/>
            <person name="Talag J."/>
            <person name="Welchert J."/>
            <person name="Wing R.A."/>
        </authorList>
    </citation>
    <scope>NUCLEOTIDE SEQUENCE [LARGE SCALE GENOMIC DNA]</scope>
    <source>
        <strain evidence="2">cv. OR44</strain>
    </source>
</reference>
<reference evidence="2" key="1">
    <citation type="submission" date="2015-04" db="UniProtKB">
        <authorList>
            <consortium name="EnsemblPlants"/>
        </authorList>
    </citation>
    <scope>IDENTIFICATION</scope>
</reference>
<keyword evidence="3" id="KW-1185">Reference proteome</keyword>
<evidence type="ECO:0000313" key="2">
    <source>
        <dbReference type="EnsemblPlants" id="OMERI11G06730.1"/>
    </source>
</evidence>
<dbReference type="AlphaFoldDB" id="A0A0E0F422"/>
<dbReference type="EnsemblPlants" id="OMERI11G06730.1">
    <property type="protein sequence ID" value="OMERI11G06730.1"/>
    <property type="gene ID" value="OMERI11G06730"/>
</dbReference>
<dbReference type="Proteomes" id="UP000008021">
    <property type="component" value="Chromosome 11"/>
</dbReference>
<proteinExistence type="predicted"/>
<name>A0A0E0F422_9ORYZ</name>
<accession>A0A0E0F422</accession>
<protein>
    <submittedName>
        <fullName evidence="2">Uncharacterized protein</fullName>
    </submittedName>
</protein>
<dbReference type="Gramene" id="OMERI11G06730.1">
    <property type="protein sequence ID" value="OMERI11G06730.1"/>
    <property type="gene ID" value="OMERI11G06730"/>
</dbReference>
<evidence type="ECO:0000313" key="3">
    <source>
        <dbReference type="Proteomes" id="UP000008021"/>
    </source>
</evidence>
<dbReference type="HOGENOM" id="CLU_2780128_0_0_1"/>
<sequence length="69" mass="7642">MDGQRRQRQQRSLEQPARSPWRRRLSAPQALDTVTSSLACGKTIPPSGQAASVRRPSSLFFPSKHPEAA</sequence>
<evidence type="ECO:0000256" key="1">
    <source>
        <dbReference type="SAM" id="MobiDB-lite"/>
    </source>
</evidence>